<dbReference type="InterPro" id="IPR036412">
    <property type="entry name" value="HAD-like_sf"/>
</dbReference>
<evidence type="ECO:0000313" key="2">
    <source>
        <dbReference type="EMBL" id="CAE2202153.1"/>
    </source>
</evidence>
<dbReference type="AlphaFoldDB" id="A0A7S4HKL9"/>
<gene>
    <name evidence="2" type="ORF">OAUR00152_LOCUS1158</name>
</gene>
<dbReference type="Gene3D" id="3.40.50.1000">
    <property type="entry name" value="HAD superfamily/HAD-like"/>
    <property type="match status" value="1"/>
</dbReference>
<accession>A0A7S4HKL9</accession>
<sequence length="362" mass="39661">MGRTRSLLVLRPILFASAATSAAAAVSPLVGRFVPVGRIAAVPAFLGPRSQHYRGAAQGTVLATSATSLMATRTNQIGAEPEGKEKRGLYLFDFDGVICDSCDECTIAALRTVRSLGVLDDDEEAILEGTESPPRWLLEEMREIRPAIEVGWQIPVMLAVLLNQKKGGEGGAKSAGVTTEEVITNYESLVSSTLGRWGKTDRDMIEAFGGVRDRWMADDLQSWLEANSFYPGIPEGVSSCRGEAAVVTTKQQRFAIALMRHAGVEGGNLPDSDIYGLGMYKAKSDVIVDRMKEGKYSPQDTHFFEDRWPTLAKCLKDDRLEGVRFYLCDWGYVAPHERELAKAEERVEILPLNRFGDVVASP</sequence>
<keyword evidence="1" id="KW-0732">Signal</keyword>
<dbReference type="SUPFAM" id="SSF56784">
    <property type="entry name" value="HAD-like"/>
    <property type="match status" value="1"/>
</dbReference>
<dbReference type="InterPro" id="IPR023214">
    <property type="entry name" value="HAD_sf"/>
</dbReference>
<organism evidence="2">
    <name type="scientific">Odontella aurita</name>
    <dbReference type="NCBI Taxonomy" id="265563"/>
    <lineage>
        <taxon>Eukaryota</taxon>
        <taxon>Sar</taxon>
        <taxon>Stramenopiles</taxon>
        <taxon>Ochrophyta</taxon>
        <taxon>Bacillariophyta</taxon>
        <taxon>Mediophyceae</taxon>
        <taxon>Biddulphiophycidae</taxon>
        <taxon>Eupodiscales</taxon>
        <taxon>Odontellaceae</taxon>
        <taxon>Odontella</taxon>
    </lineage>
</organism>
<proteinExistence type="predicted"/>
<feature type="chain" id="PRO_5031293166" evidence="1">
    <location>
        <begin position="25"/>
        <end position="362"/>
    </location>
</feature>
<reference evidence="2" key="1">
    <citation type="submission" date="2021-01" db="EMBL/GenBank/DDBJ databases">
        <authorList>
            <person name="Corre E."/>
            <person name="Pelletier E."/>
            <person name="Niang G."/>
            <person name="Scheremetjew M."/>
            <person name="Finn R."/>
            <person name="Kale V."/>
            <person name="Holt S."/>
            <person name="Cochrane G."/>
            <person name="Meng A."/>
            <person name="Brown T."/>
            <person name="Cohen L."/>
        </authorList>
    </citation>
    <scope>NUCLEOTIDE SEQUENCE</scope>
    <source>
        <strain evidence="2">Isolate 1302-5</strain>
    </source>
</reference>
<name>A0A7S4HKL9_9STRA</name>
<evidence type="ECO:0000256" key="1">
    <source>
        <dbReference type="SAM" id="SignalP"/>
    </source>
</evidence>
<dbReference type="EMBL" id="HBKQ01001684">
    <property type="protein sequence ID" value="CAE2202153.1"/>
    <property type="molecule type" value="Transcribed_RNA"/>
</dbReference>
<protein>
    <submittedName>
        <fullName evidence="2">Uncharacterized protein</fullName>
    </submittedName>
</protein>
<feature type="signal peptide" evidence="1">
    <location>
        <begin position="1"/>
        <end position="24"/>
    </location>
</feature>